<name>A0A8H3DWZ2_9AGAM</name>
<feature type="compositionally biased region" description="Pro residues" evidence="1">
    <location>
        <begin position="91"/>
        <end position="104"/>
    </location>
</feature>
<feature type="compositionally biased region" description="Basic and acidic residues" evidence="1">
    <location>
        <begin position="391"/>
        <end position="405"/>
    </location>
</feature>
<feature type="compositionally biased region" description="Basic residues" evidence="1">
    <location>
        <begin position="312"/>
        <end position="322"/>
    </location>
</feature>
<reference evidence="3" key="1">
    <citation type="submission" date="2021-01" db="EMBL/GenBank/DDBJ databases">
        <authorList>
            <person name="Kaushik A."/>
        </authorList>
    </citation>
    <scope>NUCLEOTIDE SEQUENCE</scope>
    <source>
        <strain evidence="3">AG5</strain>
    </source>
</reference>
<dbReference type="AlphaFoldDB" id="A0A8H3DWZ2"/>
<sequence length="438" mass="50852">MASHLYETLNLGMKATPDEIRKAYKKLALKTHPDRAPPERKQEAEEEFRKVNAAYEVLIDEEKRRIYDRHGVYPPPEPNSPENTYSNPFSHQPPPPRYQPPPTFSRPSFERHSRRSAPRPTDAFGQMFNETPFPATAPPGSGPFGMHHPSQFTDPFKIFHDVFATAMPPHHIPNMRFQPMIPIVGGHDLFLGSDRIQPFRSTDPNIMWTEETRTTKIINGHHQTIHTVVDKDGNVHRSYDIDGKHWETFNNEIVQPYEAIYDTHHERIDYAPPPPSSHGRSRKPSTGRKSRHGSPGYPYVSATPQPMVPPTHHVRTKSQHIPTRHAYRRMYSYSEEDLGSPVSETENVRPYSYEFAPTAAPRYEEYRYPAAAPEHRSKRHYEHAVPPTPPRDPEPSHRRAVRPEEPYQPMYADEPPPFVHPNPEHEVKEKRWWHRLRG</sequence>
<dbReference type="SUPFAM" id="SSF46565">
    <property type="entry name" value="Chaperone J-domain"/>
    <property type="match status" value="1"/>
</dbReference>
<feature type="compositionally biased region" description="Basic residues" evidence="1">
    <location>
        <begin position="279"/>
        <end position="292"/>
    </location>
</feature>
<dbReference type="InterPro" id="IPR001623">
    <property type="entry name" value="DnaJ_domain"/>
</dbReference>
<dbReference type="InterPro" id="IPR036869">
    <property type="entry name" value="J_dom_sf"/>
</dbReference>
<dbReference type="PROSITE" id="PS50076">
    <property type="entry name" value="DNAJ_2"/>
    <property type="match status" value="1"/>
</dbReference>
<dbReference type="SMART" id="SM00271">
    <property type="entry name" value="DnaJ"/>
    <property type="match status" value="1"/>
</dbReference>
<dbReference type="CDD" id="cd06257">
    <property type="entry name" value="DnaJ"/>
    <property type="match status" value="1"/>
</dbReference>
<feature type="domain" description="J" evidence="2">
    <location>
        <begin position="4"/>
        <end position="71"/>
    </location>
</feature>
<organism evidence="3 4">
    <name type="scientific">Rhizoctonia solani</name>
    <dbReference type="NCBI Taxonomy" id="456999"/>
    <lineage>
        <taxon>Eukaryota</taxon>
        <taxon>Fungi</taxon>
        <taxon>Dikarya</taxon>
        <taxon>Basidiomycota</taxon>
        <taxon>Agaricomycotina</taxon>
        <taxon>Agaricomycetes</taxon>
        <taxon>Cantharellales</taxon>
        <taxon>Ceratobasidiaceae</taxon>
        <taxon>Rhizoctonia</taxon>
    </lineage>
</organism>
<evidence type="ECO:0000259" key="2">
    <source>
        <dbReference type="PROSITE" id="PS50076"/>
    </source>
</evidence>
<dbReference type="PRINTS" id="PR00625">
    <property type="entry name" value="JDOMAIN"/>
</dbReference>
<dbReference type="Pfam" id="PF00226">
    <property type="entry name" value="DnaJ"/>
    <property type="match status" value="1"/>
</dbReference>
<feature type="region of interest" description="Disordered" evidence="1">
    <location>
        <begin position="373"/>
        <end position="438"/>
    </location>
</feature>
<dbReference type="InterPro" id="IPR050817">
    <property type="entry name" value="DjlA_DnaK_co-chaperone"/>
</dbReference>
<protein>
    <recommendedName>
        <fullName evidence="2">J domain-containing protein</fullName>
    </recommendedName>
</protein>
<gene>
    <name evidence="3" type="ORF">RDB_LOCUS33059</name>
</gene>
<accession>A0A8H3DWZ2</accession>
<feature type="region of interest" description="Disordered" evidence="1">
    <location>
        <begin position="66"/>
        <end position="143"/>
    </location>
</feature>
<evidence type="ECO:0000313" key="3">
    <source>
        <dbReference type="EMBL" id="CAE7092700.1"/>
    </source>
</evidence>
<comment type="caution">
    <text evidence="3">The sequence shown here is derived from an EMBL/GenBank/DDBJ whole genome shotgun (WGS) entry which is preliminary data.</text>
</comment>
<evidence type="ECO:0000256" key="1">
    <source>
        <dbReference type="SAM" id="MobiDB-lite"/>
    </source>
</evidence>
<dbReference type="Gene3D" id="1.10.287.110">
    <property type="entry name" value="DnaJ domain"/>
    <property type="match status" value="1"/>
</dbReference>
<dbReference type="PROSITE" id="PS00636">
    <property type="entry name" value="DNAJ_1"/>
    <property type="match status" value="1"/>
</dbReference>
<feature type="region of interest" description="Disordered" evidence="1">
    <location>
        <begin position="267"/>
        <end position="322"/>
    </location>
</feature>
<proteinExistence type="predicted"/>
<dbReference type="InterPro" id="IPR018253">
    <property type="entry name" value="DnaJ_domain_CS"/>
</dbReference>
<dbReference type="PANTHER" id="PTHR24074">
    <property type="entry name" value="CO-CHAPERONE PROTEIN DJLA"/>
    <property type="match status" value="1"/>
</dbReference>
<dbReference type="Proteomes" id="UP000663827">
    <property type="component" value="Unassembled WGS sequence"/>
</dbReference>
<evidence type="ECO:0000313" key="4">
    <source>
        <dbReference type="Proteomes" id="UP000663827"/>
    </source>
</evidence>
<dbReference type="EMBL" id="CAJNJQ010000663">
    <property type="protein sequence ID" value="CAE7092700.1"/>
    <property type="molecule type" value="Genomic_DNA"/>
</dbReference>